<dbReference type="Pfam" id="PF04104">
    <property type="entry name" value="DNA_primase_lrg"/>
    <property type="match status" value="1"/>
</dbReference>
<dbReference type="GO" id="GO:0005658">
    <property type="term" value="C:alpha DNA polymerase:primase complex"/>
    <property type="evidence" value="ECO:0007669"/>
    <property type="project" value="TreeGrafter"/>
</dbReference>
<sequence>MQLYLEEEEDDEQACASRSLPLYHQPPQAVIEATALEDLGRARLFHLQALQKSAASAGSGDSDPLNEDWSNDEYCDRDAVSHFVARVLCCGDTAARSWLLAAEEALLQQRWKQAPWPSRLRALRNVGFEPCAEQGTLTMHFSQLPPVLLAERRCRLVRGIATVNAEDVVHVLAHHFRQHLQAMLLQAAACSPASLHPALRSTMDALRPSLEKILVGFDSSTRPIDEPVGLCLANFDQLLRESFPPCMQYLVDFQRQGKHLKHHGRMQLRPLLREAGLPLPEALRWWRREFLRDPNVREEDFNTEHAYHVQHAYGTLGKGKPAYAWSCRKALDPKVFPAVAAKQAHGCPFRSLEGPALERLLVDFALSPASAASAASLARGKVDPSSLGLPPFPTEVRQEEKACLFVFAERHPGAELPDALGHPMEFLRRSRRYFNKPDEAMQDSS</sequence>
<protein>
    <recommendedName>
        <fullName evidence="8">DNA primase large subunit C-terminal domain-containing protein</fullName>
    </recommendedName>
</protein>
<evidence type="ECO:0000256" key="3">
    <source>
        <dbReference type="ARBA" id="ARBA00022515"/>
    </source>
</evidence>
<dbReference type="Gene3D" id="1.20.930.80">
    <property type="match status" value="1"/>
</dbReference>
<evidence type="ECO:0000256" key="5">
    <source>
        <dbReference type="ARBA" id="ARBA00022723"/>
    </source>
</evidence>
<comment type="cofactor">
    <cofactor evidence="1">
        <name>[4Fe-4S] cluster</name>
        <dbReference type="ChEBI" id="CHEBI:49883"/>
    </cofactor>
</comment>
<keyword evidence="10" id="KW-1185">Reference proteome</keyword>
<reference evidence="9" key="1">
    <citation type="submission" date="2021-02" db="EMBL/GenBank/DDBJ databases">
        <authorList>
            <person name="Dougan E. K."/>
            <person name="Rhodes N."/>
            <person name="Thang M."/>
            <person name="Chan C."/>
        </authorList>
    </citation>
    <scope>NUCLEOTIDE SEQUENCE</scope>
</reference>
<proteinExistence type="predicted"/>
<feature type="domain" description="DNA primase large subunit C-terminal" evidence="8">
    <location>
        <begin position="237"/>
        <end position="373"/>
    </location>
</feature>
<dbReference type="PANTHER" id="PTHR10537:SF3">
    <property type="entry name" value="DNA PRIMASE LARGE SUBUNIT"/>
    <property type="match status" value="1"/>
</dbReference>
<keyword evidence="3" id="KW-0639">Primosome</keyword>
<keyword evidence="5" id="KW-0479">Metal-binding</keyword>
<keyword evidence="6" id="KW-0408">Iron</keyword>
<dbReference type="Proteomes" id="UP000604046">
    <property type="component" value="Unassembled WGS sequence"/>
</dbReference>
<comment type="caution">
    <text evidence="9">The sequence shown here is derived from an EMBL/GenBank/DDBJ whole genome shotgun (WGS) entry which is preliminary data.</text>
</comment>
<keyword evidence="2" id="KW-0004">4Fe-4S</keyword>
<gene>
    <name evidence="9" type="ORF">SNAT2548_LOCUS1332</name>
</gene>
<dbReference type="GO" id="GO:0006270">
    <property type="term" value="P:DNA replication initiation"/>
    <property type="evidence" value="ECO:0007669"/>
    <property type="project" value="TreeGrafter"/>
</dbReference>
<dbReference type="EMBL" id="CAJNDS010000073">
    <property type="protein sequence ID" value="CAE6944331.1"/>
    <property type="molecule type" value="Genomic_DNA"/>
</dbReference>
<organism evidence="9 10">
    <name type="scientific">Symbiodinium natans</name>
    <dbReference type="NCBI Taxonomy" id="878477"/>
    <lineage>
        <taxon>Eukaryota</taxon>
        <taxon>Sar</taxon>
        <taxon>Alveolata</taxon>
        <taxon>Dinophyceae</taxon>
        <taxon>Suessiales</taxon>
        <taxon>Symbiodiniaceae</taxon>
        <taxon>Symbiodinium</taxon>
    </lineage>
</organism>
<dbReference type="GO" id="GO:0051539">
    <property type="term" value="F:4 iron, 4 sulfur cluster binding"/>
    <property type="evidence" value="ECO:0007669"/>
    <property type="project" value="UniProtKB-KW"/>
</dbReference>
<evidence type="ECO:0000256" key="6">
    <source>
        <dbReference type="ARBA" id="ARBA00023004"/>
    </source>
</evidence>
<evidence type="ECO:0000256" key="2">
    <source>
        <dbReference type="ARBA" id="ARBA00022485"/>
    </source>
</evidence>
<keyword evidence="4" id="KW-0235">DNA replication</keyword>
<dbReference type="Pfam" id="PF26466">
    <property type="entry name" value="DNA_primase_lrg_N"/>
    <property type="match status" value="1"/>
</dbReference>
<feature type="non-terminal residue" evidence="9">
    <location>
        <position position="1"/>
    </location>
</feature>
<dbReference type="AlphaFoldDB" id="A0A812H8I8"/>
<evidence type="ECO:0000313" key="9">
    <source>
        <dbReference type="EMBL" id="CAE6944331.1"/>
    </source>
</evidence>
<dbReference type="InterPro" id="IPR058560">
    <property type="entry name" value="DNA_primase_C"/>
</dbReference>
<accession>A0A812H8I8</accession>
<evidence type="ECO:0000259" key="8">
    <source>
        <dbReference type="Pfam" id="PF04104"/>
    </source>
</evidence>
<evidence type="ECO:0000256" key="1">
    <source>
        <dbReference type="ARBA" id="ARBA00001966"/>
    </source>
</evidence>
<dbReference type="PANTHER" id="PTHR10537">
    <property type="entry name" value="DNA PRIMASE LARGE SUBUNIT"/>
    <property type="match status" value="1"/>
</dbReference>
<evidence type="ECO:0000256" key="4">
    <source>
        <dbReference type="ARBA" id="ARBA00022705"/>
    </source>
</evidence>
<evidence type="ECO:0000256" key="7">
    <source>
        <dbReference type="ARBA" id="ARBA00023014"/>
    </source>
</evidence>
<dbReference type="OrthoDB" id="421393at2759"/>
<evidence type="ECO:0000313" key="10">
    <source>
        <dbReference type="Proteomes" id="UP000604046"/>
    </source>
</evidence>
<dbReference type="GO" id="GO:0046872">
    <property type="term" value="F:metal ion binding"/>
    <property type="evidence" value="ECO:0007669"/>
    <property type="project" value="UniProtKB-KW"/>
</dbReference>
<dbReference type="GO" id="GO:0006269">
    <property type="term" value="P:DNA replication, synthesis of primer"/>
    <property type="evidence" value="ECO:0007669"/>
    <property type="project" value="UniProtKB-KW"/>
</dbReference>
<keyword evidence="7" id="KW-0411">Iron-sulfur</keyword>
<name>A0A812H8I8_9DINO</name>
<dbReference type="InterPro" id="IPR007238">
    <property type="entry name" value="DNA_primase_lsu_euk/arc"/>
</dbReference>